<comment type="caution">
    <text evidence="1">The sequence shown here is derived from an EMBL/GenBank/DDBJ whole genome shotgun (WGS) entry which is preliminary data.</text>
</comment>
<gene>
    <name evidence="1" type="ORF">GCM10023321_47770</name>
</gene>
<reference evidence="2" key="1">
    <citation type="journal article" date="2019" name="Int. J. Syst. Evol. Microbiol.">
        <title>The Global Catalogue of Microorganisms (GCM) 10K type strain sequencing project: providing services to taxonomists for standard genome sequencing and annotation.</title>
        <authorList>
            <consortium name="The Broad Institute Genomics Platform"/>
            <consortium name="The Broad Institute Genome Sequencing Center for Infectious Disease"/>
            <person name="Wu L."/>
            <person name="Ma J."/>
        </authorList>
    </citation>
    <scope>NUCLEOTIDE SEQUENCE [LARGE SCALE GENOMIC DNA]</scope>
    <source>
        <strain evidence="2">JCM 18303</strain>
    </source>
</reference>
<evidence type="ECO:0000313" key="1">
    <source>
        <dbReference type="EMBL" id="GAA5162328.1"/>
    </source>
</evidence>
<dbReference type="Gene3D" id="1.20.58.220">
    <property type="entry name" value="Phosphate transport system protein phou homolog 2, domain 2"/>
    <property type="match status" value="1"/>
</dbReference>
<evidence type="ECO:0008006" key="3">
    <source>
        <dbReference type="Google" id="ProtNLM"/>
    </source>
</evidence>
<evidence type="ECO:0000313" key="2">
    <source>
        <dbReference type="Proteomes" id="UP001428817"/>
    </source>
</evidence>
<dbReference type="InterPro" id="IPR038078">
    <property type="entry name" value="PhoU-like_sf"/>
</dbReference>
<protein>
    <recommendedName>
        <fullName evidence="3">PhoU domain-containing protein</fullName>
    </recommendedName>
</protein>
<proteinExistence type="predicted"/>
<name>A0ABP9QI50_9PSEU</name>
<organism evidence="1 2">
    <name type="scientific">Pseudonocardia eucalypti</name>
    <dbReference type="NCBI Taxonomy" id="648755"/>
    <lineage>
        <taxon>Bacteria</taxon>
        <taxon>Bacillati</taxon>
        <taxon>Actinomycetota</taxon>
        <taxon>Actinomycetes</taxon>
        <taxon>Pseudonocardiales</taxon>
        <taxon>Pseudonocardiaceae</taxon>
        <taxon>Pseudonocardia</taxon>
    </lineage>
</organism>
<sequence>MQHASHALLHEDLKLACRVIDTHEQIARRGTRCARLCLLEPLTTDRRIAVAAMTASDKIVRMGELDRHIAELVCRLHPQPVIPGALREQLVRMSQLALRSGRHLEQAITAPVGASMPALQRMRDELDWLQRHLLDTLERTSPPYPPQSSTDVASLARWFERFAAHAIFIARQLDNTTSDAPHHTPTLRLAPPARKSSGAEARVRMSGVRDFWAEDPLTRFYRNSGSAEWILAKHQRGEYGECLRCSTDHFVEYPCTQLVHANQALRPTTPYG</sequence>
<dbReference type="EMBL" id="BAABJP010000026">
    <property type="protein sequence ID" value="GAA5162328.1"/>
    <property type="molecule type" value="Genomic_DNA"/>
</dbReference>
<dbReference type="SUPFAM" id="SSF109755">
    <property type="entry name" value="PhoU-like"/>
    <property type="match status" value="1"/>
</dbReference>
<dbReference type="Proteomes" id="UP001428817">
    <property type="component" value="Unassembled WGS sequence"/>
</dbReference>
<accession>A0ABP9QI50</accession>
<keyword evidence="2" id="KW-1185">Reference proteome</keyword>